<proteinExistence type="predicted"/>
<evidence type="ECO:0000256" key="1">
    <source>
        <dbReference type="SAM" id="MobiDB-lite"/>
    </source>
</evidence>
<comment type="caution">
    <text evidence="2">The sequence shown here is derived from an EMBL/GenBank/DDBJ whole genome shotgun (WGS) entry which is preliminary data.</text>
</comment>
<dbReference type="Proteomes" id="UP001302321">
    <property type="component" value="Unassembled WGS sequence"/>
</dbReference>
<dbReference type="EMBL" id="MU866089">
    <property type="protein sequence ID" value="KAK4181169.1"/>
    <property type="molecule type" value="Genomic_DNA"/>
</dbReference>
<sequence length="200" mass="22453">MSVYLSRPTHDAKRFTIVIAMHVAFNITVESSGISRPKDVTESKGIAEFKGIAESDSSTKLNRLSSKTDMSSVIMAVEVDQTHAATDDTRKRSTASSLGYQALYSSHCEEDQQNQEPKKRQEHQEHQEPPEQQAYQEHHSISKIGSMIRHSKTRLLTILRSCRPIIYTNGAAPYRVKNPIPEEVLGLAVSRWTINKLSSC</sequence>
<organism evidence="2 3">
    <name type="scientific">Triangularia setosa</name>
    <dbReference type="NCBI Taxonomy" id="2587417"/>
    <lineage>
        <taxon>Eukaryota</taxon>
        <taxon>Fungi</taxon>
        <taxon>Dikarya</taxon>
        <taxon>Ascomycota</taxon>
        <taxon>Pezizomycotina</taxon>
        <taxon>Sordariomycetes</taxon>
        <taxon>Sordariomycetidae</taxon>
        <taxon>Sordariales</taxon>
        <taxon>Podosporaceae</taxon>
        <taxon>Triangularia</taxon>
    </lineage>
</organism>
<accession>A0AAN6WG59</accession>
<name>A0AAN6WG59_9PEZI</name>
<protein>
    <submittedName>
        <fullName evidence="2">Uncharacterized protein</fullName>
    </submittedName>
</protein>
<dbReference type="AlphaFoldDB" id="A0AAN6WG59"/>
<feature type="compositionally biased region" description="Basic and acidic residues" evidence="1">
    <location>
        <begin position="116"/>
        <end position="129"/>
    </location>
</feature>
<evidence type="ECO:0000313" key="2">
    <source>
        <dbReference type="EMBL" id="KAK4181169.1"/>
    </source>
</evidence>
<reference evidence="2" key="1">
    <citation type="journal article" date="2023" name="Mol. Phylogenet. Evol.">
        <title>Genome-scale phylogeny and comparative genomics of the fungal order Sordariales.</title>
        <authorList>
            <person name="Hensen N."/>
            <person name="Bonometti L."/>
            <person name="Westerberg I."/>
            <person name="Brannstrom I.O."/>
            <person name="Guillou S."/>
            <person name="Cros-Aarteil S."/>
            <person name="Calhoun S."/>
            <person name="Haridas S."/>
            <person name="Kuo A."/>
            <person name="Mondo S."/>
            <person name="Pangilinan J."/>
            <person name="Riley R."/>
            <person name="LaButti K."/>
            <person name="Andreopoulos B."/>
            <person name="Lipzen A."/>
            <person name="Chen C."/>
            <person name="Yan M."/>
            <person name="Daum C."/>
            <person name="Ng V."/>
            <person name="Clum A."/>
            <person name="Steindorff A."/>
            <person name="Ohm R.A."/>
            <person name="Martin F."/>
            <person name="Silar P."/>
            <person name="Natvig D.O."/>
            <person name="Lalanne C."/>
            <person name="Gautier V."/>
            <person name="Ament-Velasquez S.L."/>
            <person name="Kruys A."/>
            <person name="Hutchinson M.I."/>
            <person name="Powell A.J."/>
            <person name="Barry K."/>
            <person name="Miller A.N."/>
            <person name="Grigoriev I.V."/>
            <person name="Debuchy R."/>
            <person name="Gladieux P."/>
            <person name="Hiltunen Thoren M."/>
            <person name="Johannesson H."/>
        </authorList>
    </citation>
    <scope>NUCLEOTIDE SEQUENCE</scope>
    <source>
        <strain evidence="2">CBS 892.96</strain>
    </source>
</reference>
<reference evidence="2" key="2">
    <citation type="submission" date="2023-05" db="EMBL/GenBank/DDBJ databases">
        <authorList>
            <consortium name="Lawrence Berkeley National Laboratory"/>
            <person name="Steindorff A."/>
            <person name="Hensen N."/>
            <person name="Bonometti L."/>
            <person name="Westerberg I."/>
            <person name="Brannstrom I.O."/>
            <person name="Guillou S."/>
            <person name="Cros-Aarteil S."/>
            <person name="Calhoun S."/>
            <person name="Haridas S."/>
            <person name="Kuo A."/>
            <person name="Mondo S."/>
            <person name="Pangilinan J."/>
            <person name="Riley R."/>
            <person name="Labutti K."/>
            <person name="Andreopoulos B."/>
            <person name="Lipzen A."/>
            <person name="Chen C."/>
            <person name="Yanf M."/>
            <person name="Daum C."/>
            <person name="Ng V."/>
            <person name="Clum A."/>
            <person name="Ohm R."/>
            <person name="Martin F."/>
            <person name="Silar P."/>
            <person name="Natvig D."/>
            <person name="Lalanne C."/>
            <person name="Gautier V."/>
            <person name="Ament-Velasquez S.L."/>
            <person name="Kruys A."/>
            <person name="Hutchinson M.I."/>
            <person name="Powell A.J."/>
            <person name="Barry K."/>
            <person name="Miller A.N."/>
            <person name="Grigoriev I.V."/>
            <person name="Debuchy R."/>
            <person name="Gladieux P."/>
            <person name="Thoren M.H."/>
            <person name="Johannesson H."/>
        </authorList>
    </citation>
    <scope>NUCLEOTIDE SEQUENCE</scope>
    <source>
        <strain evidence="2">CBS 892.96</strain>
    </source>
</reference>
<evidence type="ECO:0000313" key="3">
    <source>
        <dbReference type="Proteomes" id="UP001302321"/>
    </source>
</evidence>
<feature type="region of interest" description="Disordered" evidence="1">
    <location>
        <begin position="107"/>
        <end position="139"/>
    </location>
</feature>
<keyword evidence="3" id="KW-1185">Reference proteome</keyword>
<gene>
    <name evidence="2" type="ORF">QBC36DRAFT_370036</name>
</gene>